<evidence type="ECO:0000259" key="3">
    <source>
        <dbReference type="PROSITE" id="PS51201"/>
    </source>
</evidence>
<dbReference type="SUPFAM" id="SSF81324">
    <property type="entry name" value="Voltage-gated potassium channels"/>
    <property type="match status" value="1"/>
</dbReference>
<dbReference type="SUPFAM" id="SSF116726">
    <property type="entry name" value="TrkA C-terminal domain-like"/>
    <property type="match status" value="1"/>
</dbReference>
<dbReference type="InterPro" id="IPR036721">
    <property type="entry name" value="RCK_C_sf"/>
</dbReference>
<feature type="transmembrane region" description="Helical" evidence="2">
    <location>
        <begin position="7"/>
        <end position="28"/>
    </location>
</feature>
<dbReference type="EMBL" id="CP036150">
    <property type="protein sequence ID" value="QEN07616.1"/>
    <property type="molecule type" value="Genomic_DNA"/>
</dbReference>
<name>A0A5C1QM35_9SPIO</name>
<feature type="transmembrane region" description="Helical" evidence="2">
    <location>
        <begin position="61"/>
        <end position="86"/>
    </location>
</feature>
<dbReference type="PANTHER" id="PTHR43833">
    <property type="entry name" value="POTASSIUM CHANNEL PROTEIN 2-RELATED-RELATED"/>
    <property type="match status" value="1"/>
</dbReference>
<dbReference type="InterPro" id="IPR050721">
    <property type="entry name" value="Trk_Ktr_HKT_K-transport"/>
</dbReference>
<protein>
    <submittedName>
        <fullName evidence="5">Potassium channel protein</fullName>
    </submittedName>
</protein>
<feature type="domain" description="RCK C-terminal" evidence="4">
    <location>
        <begin position="247"/>
        <end position="337"/>
    </location>
</feature>
<dbReference type="RefSeq" id="WP_149485696.1">
    <property type="nucleotide sequence ID" value="NZ_CP036150.1"/>
</dbReference>
<organism evidence="5 6">
    <name type="scientific">Oceanispirochaeta crateris</name>
    <dbReference type="NCBI Taxonomy" id="2518645"/>
    <lineage>
        <taxon>Bacteria</taxon>
        <taxon>Pseudomonadati</taxon>
        <taxon>Spirochaetota</taxon>
        <taxon>Spirochaetia</taxon>
        <taxon>Spirochaetales</taxon>
        <taxon>Spirochaetaceae</taxon>
        <taxon>Oceanispirochaeta</taxon>
    </lineage>
</organism>
<dbReference type="PROSITE" id="PS51201">
    <property type="entry name" value="RCK_N"/>
    <property type="match status" value="1"/>
</dbReference>
<keyword evidence="5" id="KW-0406">Ion transport</keyword>
<keyword evidence="2" id="KW-1133">Transmembrane helix</keyword>
<proteinExistence type="predicted"/>
<dbReference type="InterPro" id="IPR036291">
    <property type="entry name" value="NAD(P)-bd_dom_sf"/>
</dbReference>
<gene>
    <name evidence="5" type="ORF">EXM22_06300</name>
</gene>
<evidence type="ECO:0000259" key="4">
    <source>
        <dbReference type="PROSITE" id="PS51202"/>
    </source>
</evidence>
<reference evidence="5 6" key="1">
    <citation type="submission" date="2019-02" db="EMBL/GenBank/DDBJ databases">
        <title>Complete Genome Sequence and Methylome Analysis of free living Spirochaetas.</title>
        <authorList>
            <person name="Fomenkov A."/>
            <person name="Dubinina G."/>
            <person name="Leshcheva N."/>
            <person name="Mikheeva N."/>
            <person name="Grabovich M."/>
            <person name="Vincze T."/>
            <person name="Roberts R.J."/>
        </authorList>
    </citation>
    <scope>NUCLEOTIDE SEQUENCE [LARGE SCALE GENOMIC DNA]</scope>
    <source>
        <strain evidence="5 6">K2</strain>
    </source>
</reference>
<evidence type="ECO:0000256" key="2">
    <source>
        <dbReference type="SAM" id="Phobius"/>
    </source>
</evidence>
<dbReference type="Gene3D" id="3.30.70.1450">
    <property type="entry name" value="Regulator of K+ conductance, C-terminal domain"/>
    <property type="match status" value="1"/>
</dbReference>
<dbReference type="Proteomes" id="UP000324209">
    <property type="component" value="Chromosome"/>
</dbReference>
<dbReference type="GO" id="GO:0008324">
    <property type="term" value="F:monoatomic cation transmembrane transporter activity"/>
    <property type="evidence" value="ECO:0007669"/>
    <property type="project" value="InterPro"/>
</dbReference>
<accession>A0A5C1QM35</accession>
<dbReference type="OrthoDB" id="9785285at2"/>
<dbReference type="Pfam" id="PF07885">
    <property type="entry name" value="Ion_trans_2"/>
    <property type="match status" value="1"/>
</dbReference>
<keyword evidence="6" id="KW-1185">Reference proteome</keyword>
<keyword evidence="5" id="KW-0813">Transport</keyword>
<dbReference type="SUPFAM" id="SSF51735">
    <property type="entry name" value="NAD(P)-binding Rossmann-fold domains"/>
    <property type="match status" value="1"/>
</dbReference>
<dbReference type="InterPro" id="IPR013099">
    <property type="entry name" value="K_chnl_dom"/>
</dbReference>
<dbReference type="InterPro" id="IPR006037">
    <property type="entry name" value="RCK_C"/>
</dbReference>
<dbReference type="GO" id="GO:0005886">
    <property type="term" value="C:plasma membrane"/>
    <property type="evidence" value="ECO:0007669"/>
    <property type="project" value="UniProtKB-SubCell"/>
</dbReference>
<dbReference type="Gene3D" id="1.10.287.70">
    <property type="match status" value="1"/>
</dbReference>
<dbReference type="Gene3D" id="3.40.50.720">
    <property type="entry name" value="NAD(P)-binding Rossmann-like Domain"/>
    <property type="match status" value="1"/>
</dbReference>
<dbReference type="GO" id="GO:0006813">
    <property type="term" value="P:potassium ion transport"/>
    <property type="evidence" value="ECO:0007669"/>
    <property type="project" value="InterPro"/>
</dbReference>
<dbReference type="AlphaFoldDB" id="A0A5C1QM35"/>
<keyword evidence="5" id="KW-0407">Ion channel</keyword>
<dbReference type="InterPro" id="IPR003148">
    <property type="entry name" value="RCK_N"/>
</dbReference>
<dbReference type="PROSITE" id="PS51202">
    <property type="entry name" value="RCK_C"/>
    <property type="match status" value="1"/>
</dbReference>
<dbReference type="KEGG" id="ock:EXM22_06300"/>
<dbReference type="PANTHER" id="PTHR43833:SF9">
    <property type="entry name" value="POTASSIUM CHANNEL PROTEIN YUGO-RELATED"/>
    <property type="match status" value="1"/>
</dbReference>
<keyword evidence="2" id="KW-0812">Transmembrane</keyword>
<sequence>MTPYQRFLLALGLIFSLIFSGVAGYIVLEGWSFSDSLYMTFVTISTVGFGEVNPLSTGGRYFTIFLILVSLLVIGYIITTLMSFLFEGQLLHAMRERRMKHFLMQMKDHFIICGFGEVGKETAEELNRHKIPFVIVDLSLSEGDRARFSDYVMIEGDASEEEILEQAKIMKARGLISCLPEDPQNVFTVLTARQMNSNLQIVSRASLKRTVLKLKKAGANRVITPKAIAGKQLATVSIKPEVMHFLETISSGESDAIHIEACTLEKGSGLIGKSLRESNIGQYTGAVVIGILNAQGVLRSNQTNRSTISTIELEEGDILMAMGSEEQHKSLLNFSREK</sequence>
<dbReference type="Pfam" id="PF02254">
    <property type="entry name" value="TrkA_N"/>
    <property type="match status" value="1"/>
</dbReference>
<feature type="domain" description="RCK N-terminal" evidence="3">
    <location>
        <begin position="107"/>
        <end position="224"/>
    </location>
</feature>
<keyword evidence="2" id="KW-0472">Membrane</keyword>
<evidence type="ECO:0000313" key="5">
    <source>
        <dbReference type="EMBL" id="QEN07616.1"/>
    </source>
</evidence>
<evidence type="ECO:0000313" key="6">
    <source>
        <dbReference type="Proteomes" id="UP000324209"/>
    </source>
</evidence>
<evidence type="ECO:0000256" key="1">
    <source>
        <dbReference type="ARBA" id="ARBA00004651"/>
    </source>
</evidence>
<comment type="subcellular location">
    <subcellularLocation>
        <location evidence="1">Cell membrane</location>
        <topology evidence="1">Multi-pass membrane protein</topology>
    </subcellularLocation>
</comment>